<dbReference type="PANTHER" id="PTHR37049:SF5">
    <property type="entry name" value="TAIL SPECIFIC PROTEASE DOMAIN-CONTAINING PROTEIN"/>
    <property type="match status" value="1"/>
</dbReference>
<dbReference type="GO" id="GO:0006508">
    <property type="term" value="P:proteolysis"/>
    <property type="evidence" value="ECO:0007669"/>
    <property type="project" value="InterPro"/>
</dbReference>
<evidence type="ECO:0000313" key="3">
    <source>
        <dbReference type="EMBL" id="KAK3214012.1"/>
    </source>
</evidence>
<dbReference type="InterPro" id="IPR052766">
    <property type="entry name" value="S41A_metabolite_peptidase"/>
</dbReference>
<reference evidence="3 4" key="1">
    <citation type="submission" date="2021-02" db="EMBL/GenBank/DDBJ databases">
        <title>Genome assembly of Pseudopithomyces chartarum.</title>
        <authorList>
            <person name="Jauregui R."/>
            <person name="Singh J."/>
            <person name="Voisey C."/>
        </authorList>
    </citation>
    <scope>NUCLEOTIDE SEQUENCE [LARGE SCALE GENOMIC DNA]</scope>
    <source>
        <strain evidence="3 4">AGR01</strain>
    </source>
</reference>
<name>A0AAN6RJH1_9PLEO</name>
<dbReference type="AlphaFoldDB" id="A0AAN6RJH1"/>
<dbReference type="GO" id="GO:0008236">
    <property type="term" value="F:serine-type peptidase activity"/>
    <property type="evidence" value="ECO:0007669"/>
    <property type="project" value="InterPro"/>
</dbReference>
<dbReference type="EMBL" id="WVTA01000004">
    <property type="protein sequence ID" value="KAK3214012.1"/>
    <property type="molecule type" value="Genomic_DNA"/>
</dbReference>
<dbReference type="Pfam" id="PF23658">
    <property type="entry name" value="PDZ_CPAF_rel"/>
    <property type="match status" value="1"/>
</dbReference>
<dbReference type="Gene3D" id="3.90.226.10">
    <property type="entry name" value="2-enoyl-CoA Hydratase, Chain A, domain 1"/>
    <property type="match status" value="1"/>
</dbReference>
<dbReference type="InterPro" id="IPR005151">
    <property type="entry name" value="Tail-specific_protease"/>
</dbReference>
<dbReference type="InterPro" id="IPR029045">
    <property type="entry name" value="ClpP/crotonase-like_dom_sf"/>
</dbReference>
<organism evidence="3 4">
    <name type="scientific">Pseudopithomyces chartarum</name>
    <dbReference type="NCBI Taxonomy" id="1892770"/>
    <lineage>
        <taxon>Eukaryota</taxon>
        <taxon>Fungi</taxon>
        <taxon>Dikarya</taxon>
        <taxon>Ascomycota</taxon>
        <taxon>Pezizomycotina</taxon>
        <taxon>Dothideomycetes</taxon>
        <taxon>Pleosporomycetidae</taxon>
        <taxon>Pleosporales</taxon>
        <taxon>Massarineae</taxon>
        <taxon>Didymosphaeriaceae</taxon>
        <taxon>Pseudopithomyces</taxon>
    </lineage>
</organism>
<evidence type="ECO:0008006" key="5">
    <source>
        <dbReference type="Google" id="ProtNLM"/>
    </source>
</evidence>
<dbReference type="InterPro" id="IPR056186">
    <property type="entry name" value="PDZ_CPAF-rel"/>
</dbReference>
<evidence type="ECO:0000313" key="4">
    <source>
        <dbReference type="Proteomes" id="UP001280581"/>
    </source>
</evidence>
<feature type="domain" description="CPAF-like PDZ" evidence="2">
    <location>
        <begin position="102"/>
        <end position="224"/>
    </location>
</feature>
<feature type="domain" description="Tail specific protease" evidence="1">
    <location>
        <begin position="330"/>
        <end position="523"/>
    </location>
</feature>
<evidence type="ECO:0000259" key="2">
    <source>
        <dbReference type="Pfam" id="PF23658"/>
    </source>
</evidence>
<dbReference type="PANTHER" id="PTHR37049">
    <property type="entry name" value="PEPTIDASE S41 FAMILY PROTEIN"/>
    <property type="match status" value="1"/>
</dbReference>
<comment type="caution">
    <text evidence="3">The sequence shown here is derived from an EMBL/GenBank/DDBJ whole genome shotgun (WGS) entry which is preliminary data.</text>
</comment>
<dbReference type="Pfam" id="PF03572">
    <property type="entry name" value="Peptidase_S41"/>
    <property type="match status" value="1"/>
</dbReference>
<protein>
    <recommendedName>
        <fullName evidence="5">Tail specific protease domain-containing protein</fullName>
    </recommendedName>
</protein>
<evidence type="ECO:0000259" key="1">
    <source>
        <dbReference type="Pfam" id="PF03572"/>
    </source>
</evidence>
<gene>
    <name evidence="3" type="ORF">GRF29_28g1720093</name>
</gene>
<proteinExistence type="predicted"/>
<dbReference type="Proteomes" id="UP001280581">
    <property type="component" value="Unassembled WGS sequence"/>
</dbReference>
<accession>A0AAN6RJH1</accession>
<keyword evidence="4" id="KW-1185">Reference proteome</keyword>
<sequence>MWGDHCMDCKCVPFNQAVATRFIAYYNTTLQFHAPLDTLKNPPSGYQYPGIDVGRNLDAIQVKIDSGYYVNQYEFEKDVQKVVASFHDPHVSLDGGILAAFSFASPYGIVSASLDGKESPKVYIGSHIIKSQWTGEDPSPIVEINGQDPQDFLMRYAETNAASYLEPDANWNSLMENPVSDVLGLWSAYQSGTLYPGEVDDAHLEYKLQDGTVIADNWTAIYEEVASTGPLATSGDFYNYFVLGIRPGVSDDVKWWPDLSVNATESDDDSAEKYLKELCGGTSSSISWCRSSYGAFPRTEDITQEDGETELYSSSADKYVAGYIFEDISTGVLSIPKFYTTTEGEDDTFRMVVEEFINTVREQKIKRVLIDLQRNSGGNSFRAYDTFKMFFPTLDPYAASTTRKHDLGDVLGAAYSKAFRGGDIDESYASNEWVVTNRLDADSNTAFLSWKDYYSTTGQFSRAQRYNLSDTDFTLAAFPEIPVGYDPEVDDEDNTQVFSPEDIVILTDGLCSSTCSLFVELMTRQAGVRTITAGGRPQSGPMQAVSGSRGAAAYTSWDLDFDIQGLNDTLDDQDSFAKFPRRSDTGMWVNNAGITIRNQVREGDDTPLQFLFQAADCRIFYTLKNVYNMTQLWYDAVKATWDDTSLCVKNSTGYPSARNLESDKAPPAPISQSEPVVFDINTDPERTSNSTFEIEDGGQVISLSVWDYPDCKEVYEGATPSRSRECLYMKVTCPPTPDRKTGWKVAVPVTRKKCGKTTSTSDSCDASSECLGDYSLPDSKASVPGAIDAGWEYGYCQAKKSAYSLDLQERAKKWCTAAKDKAVGPTAAKKTLRPRPNVAVTTVKQALPPSIGCVNPILKKLVTATECSNRRWVIDSAGERPQTMAVWVKTGKKGTKDVGTCKAYTCKTGEYKLVQSTVETTLFFWE</sequence>
<dbReference type="SUPFAM" id="SSF52096">
    <property type="entry name" value="ClpP/crotonase"/>
    <property type="match status" value="1"/>
</dbReference>